<dbReference type="OrthoDB" id="35820at10239"/>
<evidence type="ECO:0000313" key="3">
    <source>
        <dbReference type="Proteomes" id="UP000006530"/>
    </source>
</evidence>
<sequence length="90" mass="9977">MATQEREIVDLLWDNDRADALEKLKDMLQVKAAASVDASKLDVANRMFPHVPDDGLPPEGEASPEETADVINRNDVETEEETDETDHGTN</sequence>
<evidence type="ECO:0000256" key="1">
    <source>
        <dbReference type="SAM" id="MobiDB-lite"/>
    </source>
</evidence>
<protein>
    <submittedName>
        <fullName evidence="2">Uncharacterized protein</fullName>
    </submittedName>
</protein>
<gene>
    <name evidence="2" type="ORF">PHM1_117</name>
</gene>
<reference evidence="2 3" key="1">
    <citation type="journal article" date="2010" name="Environ. Microbiol.">
        <title>Genomic analysis of oceanic cyanobacterial myoviruses compared with T4-like myoviruses from diverse hosts and environments.</title>
        <authorList>
            <person name="Sullivan M.B."/>
            <person name="Huang K.H."/>
            <person name="Ignacio-Espinoza J.C."/>
            <person name="Berlin A.M."/>
            <person name="Kelly L."/>
            <person name="Weigele P.R."/>
            <person name="DeFrancesco A.S."/>
            <person name="Kern S.E."/>
            <person name="Thompson L.R."/>
            <person name="Young S."/>
            <person name="Yandava C."/>
            <person name="Fu R."/>
            <person name="Krastins B."/>
            <person name="Chase M."/>
            <person name="Sarracino D."/>
            <person name="Osburne M.S."/>
            <person name="Henn M.R."/>
            <person name="Chisholm S.W."/>
        </authorList>
    </citation>
    <scope>NUCLEOTIDE SEQUENCE [LARGE SCALE GENOMIC DNA]</scope>
    <source>
        <strain evidence="2">M4-247</strain>
    </source>
</reference>
<keyword evidence="3" id="KW-1185">Reference proteome</keyword>
<dbReference type="EMBL" id="GU071101">
    <property type="protein sequence ID" value="ADO98741.1"/>
    <property type="molecule type" value="Genomic_DNA"/>
</dbReference>
<dbReference type="Proteomes" id="UP000006530">
    <property type="component" value="Segment"/>
</dbReference>
<organism evidence="2 3">
    <name type="scientific">Prochlorococcus phage P-HM1</name>
    <dbReference type="NCBI Taxonomy" id="445700"/>
    <lineage>
        <taxon>Viruses</taxon>
        <taxon>Duplodnaviria</taxon>
        <taxon>Heunggongvirae</taxon>
        <taxon>Uroviricota</taxon>
        <taxon>Caudoviricetes</taxon>
        <taxon>Eurybiavirus</taxon>
        <taxon>Eurybiavirus PHM2</taxon>
    </lineage>
</organism>
<dbReference type="GeneID" id="10327030"/>
<accession>E3SMU8</accession>
<feature type="region of interest" description="Disordered" evidence="1">
    <location>
        <begin position="48"/>
        <end position="90"/>
    </location>
</feature>
<name>E3SMU8_9CAUD</name>
<dbReference type="RefSeq" id="YP_004322542.1">
    <property type="nucleotide sequence ID" value="NC_015280.1"/>
</dbReference>
<evidence type="ECO:0000313" key="2">
    <source>
        <dbReference type="EMBL" id="ADO98741.1"/>
    </source>
</evidence>
<dbReference type="KEGG" id="vg:10327030"/>
<proteinExistence type="predicted"/>